<dbReference type="InterPro" id="IPR001810">
    <property type="entry name" value="F-box_dom"/>
</dbReference>
<evidence type="ECO:0000313" key="3">
    <source>
        <dbReference type="RefSeq" id="XP_026758058.1"/>
    </source>
</evidence>
<dbReference type="SUPFAM" id="SSF141255">
    <property type="entry name" value="YccV-like"/>
    <property type="match status" value="1"/>
</dbReference>
<gene>
    <name evidence="3" type="primary">LOC113517553</name>
</gene>
<dbReference type="InterPro" id="IPR036047">
    <property type="entry name" value="F-box-like_dom_sf"/>
</dbReference>
<dbReference type="CDD" id="cd09917">
    <property type="entry name" value="F-box_SF"/>
    <property type="match status" value="1"/>
</dbReference>
<dbReference type="PANTHER" id="PTHR31350">
    <property type="entry name" value="SI:DKEY-261L7.2"/>
    <property type="match status" value="1"/>
</dbReference>
<dbReference type="Gene3D" id="1.20.1280.50">
    <property type="match status" value="1"/>
</dbReference>
<dbReference type="GeneID" id="113517553"/>
<dbReference type="KEGG" id="gmw:113517553"/>
<dbReference type="InterPro" id="IPR032698">
    <property type="entry name" value="SirB1_N"/>
</dbReference>
<dbReference type="Gene3D" id="2.30.30.390">
    <property type="entry name" value="Hemimethylated DNA-binding domain"/>
    <property type="match status" value="1"/>
</dbReference>
<dbReference type="GO" id="GO:0003677">
    <property type="term" value="F:DNA binding"/>
    <property type="evidence" value="ECO:0007669"/>
    <property type="project" value="InterPro"/>
</dbReference>
<dbReference type="PANTHER" id="PTHR31350:SF21">
    <property type="entry name" value="F-BOX ONLY PROTEIN 21"/>
    <property type="match status" value="1"/>
</dbReference>
<dbReference type="Pfam" id="PF13369">
    <property type="entry name" value="Transglut_core2"/>
    <property type="match status" value="1"/>
</dbReference>
<sequence>MENENVITPTIECIPNEVILLILQYNNRNEIVSFGMTCKRFYETIKSNQSLWKKEFKKTFSSDMFEVVNEHCNGNWLEELKRICIIKKQVYSELIRMSHQFYWQANDVTLQNIKHFFSIATNNNLSLYYIIYILQDLIKKGNKTVETFVSKKPFTLTEMHYAKVILRHLIHGYLAIKLAKSHLRRELPPEIVVNFFLQWIDHENLHLDENVNNKLQVLVNKVESLLENKDSSKGPFMTIQERCAKGLISQEKVLDAITQVIYRQRHMAVTTTANLQTLDIIKVLENKIGNAIVVGAIYHAVARKCNVKCELVAFPNHLFLEWRPNWDDPNAPAYTIDLNNGELKPKRRCPFSQNNHSNRYEYHPDALLQSIYSSFRMSMGSIEDWNTQNALLLLDLLGINQMEQNAYRSFFIFLFDNMRDLDINTPLNIKYMSDVHLQLLMLLASRSISTEPSLKEIVVKRHDSRVQYAIGMVCYHLKLNYVCIVRGWDPCCRAEWLNRMGMETNLNFGMDQPFYYVVAVDQSIRYVAQENLKDVQRPTRLYHLEDIIAREFTHFDGFAYVPNDEKRYEYPDDEAIASMYRSRAVIYAITF</sequence>
<dbReference type="PROSITE" id="PS50181">
    <property type="entry name" value="FBOX"/>
    <property type="match status" value="1"/>
</dbReference>
<feature type="domain" description="F-box" evidence="1">
    <location>
        <begin position="8"/>
        <end position="55"/>
    </location>
</feature>
<dbReference type="Pfam" id="PF12937">
    <property type="entry name" value="F-box-like"/>
    <property type="match status" value="1"/>
</dbReference>
<dbReference type="Pfam" id="PF08755">
    <property type="entry name" value="YccV-like"/>
    <property type="match status" value="1"/>
</dbReference>
<accession>A0A6J1WRC4</accession>
<evidence type="ECO:0000259" key="1">
    <source>
        <dbReference type="PROSITE" id="PS50181"/>
    </source>
</evidence>
<dbReference type="InParanoid" id="A0A6J1WRC4"/>
<dbReference type="AlphaFoldDB" id="A0A6J1WRC4"/>
<evidence type="ECO:0000313" key="2">
    <source>
        <dbReference type="Proteomes" id="UP001652740"/>
    </source>
</evidence>
<dbReference type="RefSeq" id="XP_026758058.1">
    <property type="nucleotide sequence ID" value="XM_026902257.3"/>
</dbReference>
<protein>
    <submittedName>
        <fullName evidence="3">F-box only protein 21-like</fullName>
    </submittedName>
</protein>
<dbReference type="SMART" id="SM00256">
    <property type="entry name" value="FBOX"/>
    <property type="match status" value="1"/>
</dbReference>
<proteinExistence type="predicted"/>
<dbReference type="NCBIfam" id="TIGR02097">
    <property type="entry name" value="yccV"/>
    <property type="match status" value="1"/>
</dbReference>
<keyword evidence="2" id="KW-1185">Reference proteome</keyword>
<reference evidence="3" key="1">
    <citation type="submission" date="2025-08" db="UniProtKB">
        <authorList>
            <consortium name="RefSeq"/>
        </authorList>
    </citation>
    <scope>IDENTIFICATION</scope>
    <source>
        <tissue evidence="3">Whole larvae</tissue>
    </source>
</reference>
<organism evidence="2 3">
    <name type="scientific">Galleria mellonella</name>
    <name type="common">Greater wax moth</name>
    <dbReference type="NCBI Taxonomy" id="7137"/>
    <lineage>
        <taxon>Eukaryota</taxon>
        <taxon>Metazoa</taxon>
        <taxon>Ecdysozoa</taxon>
        <taxon>Arthropoda</taxon>
        <taxon>Hexapoda</taxon>
        <taxon>Insecta</taxon>
        <taxon>Pterygota</taxon>
        <taxon>Neoptera</taxon>
        <taxon>Endopterygota</taxon>
        <taxon>Lepidoptera</taxon>
        <taxon>Glossata</taxon>
        <taxon>Ditrysia</taxon>
        <taxon>Pyraloidea</taxon>
        <taxon>Pyralidae</taxon>
        <taxon>Galleriinae</taxon>
        <taxon>Galleria</taxon>
    </lineage>
</organism>
<dbReference type="InterPro" id="IPR036623">
    <property type="entry name" value="Hemimethylated_DNA-bd_sf"/>
</dbReference>
<dbReference type="Proteomes" id="UP001652740">
    <property type="component" value="Unplaced"/>
</dbReference>
<dbReference type="OrthoDB" id="28868at2759"/>
<dbReference type="SMART" id="SM00992">
    <property type="entry name" value="YccV-like"/>
    <property type="match status" value="1"/>
</dbReference>
<dbReference type="InterPro" id="IPR011722">
    <property type="entry name" value="Hemimethylated_DNA-bd_dom"/>
</dbReference>
<name>A0A6J1WRC4_GALME</name>
<dbReference type="SUPFAM" id="SSF81383">
    <property type="entry name" value="F-box domain"/>
    <property type="match status" value="1"/>
</dbReference>